<dbReference type="AlphaFoldDB" id="A0A238XAQ4"/>
<evidence type="ECO:0000313" key="2">
    <source>
        <dbReference type="EMBL" id="SNR56125.1"/>
    </source>
</evidence>
<sequence>MLAPVSDDAGMQRMATHMHGSTVATGRSNTLRSTAIIEYCIW</sequence>
<evidence type="ECO:0000256" key="1">
    <source>
        <dbReference type="SAM" id="MobiDB-lite"/>
    </source>
</evidence>
<organism evidence="2 3">
    <name type="scientific">Halorubrum vacuolatum</name>
    <name type="common">Natronobacterium vacuolatum</name>
    <dbReference type="NCBI Taxonomy" id="63740"/>
    <lineage>
        <taxon>Archaea</taxon>
        <taxon>Methanobacteriati</taxon>
        <taxon>Methanobacteriota</taxon>
        <taxon>Stenosarchaea group</taxon>
        <taxon>Halobacteria</taxon>
        <taxon>Halobacteriales</taxon>
        <taxon>Haloferacaceae</taxon>
        <taxon>Halorubrum</taxon>
    </lineage>
</organism>
<evidence type="ECO:0000313" key="3">
    <source>
        <dbReference type="Proteomes" id="UP000198397"/>
    </source>
</evidence>
<keyword evidence="3" id="KW-1185">Reference proteome</keyword>
<accession>A0A238XAQ4</accession>
<reference evidence="2 3" key="1">
    <citation type="submission" date="2017-06" db="EMBL/GenBank/DDBJ databases">
        <authorList>
            <person name="Kim H.J."/>
            <person name="Triplett B.A."/>
        </authorList>
    </citation>
    <scope>NUCLEOTIDE SEQUENCE [LARGE SCALE GENOMIC DNA]</scope>
    <source>
        <strain evidence="2 3">DSM 8800</strain>
    </source>
</reference>
<name>A0A238XAQ4_HALVU</name>
<dbReference type="EMBL" id="FZNQ01000015">
    <property type="protein sequence ID" value="SNR56125.1"/>
    <property type="molecule type" value="Genomic_DNA"/>
</dbReference>
<proteinExistence type="predicted"/>
<dbReference type="Proteomes" id="UP000198397">
    <property type="component" value="Unassembled WGS sequence"/>
</dbReference>
<protein>
    <submittedName>
        <fullName evidence="2">Uncharacterized protein</fullName>
    </submittedName>
</protein>
<feature type="region of interest" description="Disordered" evidence="1">
    <location>
        <begin position="1"/>
        <end position="25"/>
    </location>
</feature>
<gene>
    <name evidence="2" type="ORF">SAMN06264855_11564</name>
</gene>